<dbReference type="InterPro" id="IPR046347">
    <property type="entry name" value="bZIP_sf"/>
</dbReference>
<sequence length="113" mass="13267">MATCKTEDKDLKAEFGVVKKRERNRAAAYKSRQKHTQHADALHKEFESLEKDNAALRKEIQRLQKEQAYWSKILQQHEDTCLLLSPDIILELQKPAPLPSPREINQMSFDFYL</sequence>
<dbReference type="EMBL" id="DYDO01000010">
    <property type="protein sequence ID" value="DBA17178.1"/>
    <property type="molecule type" value="Genomic_DNA"/>
</dbReference>
<dbReference type="InterPro" id="IPR004827">
    <property type="entry name" value="bZIP"/>
</dbReference>
<organism evidence="3 4">
    <name type="scientific">Pyxicephalus adspersus</name>
    <name type="common">African bullfrog</name>
    <dbReference type="NCBI Taxonomy" id="30357"/>
    <lineage>
        <taxon>Eukaryota</taxon>
        <taxon>Metazoa</taxon>
        <taxon>Chordata</taxon>
        <taxon>Craniata</taxon>
        <taxon>Vertebrata</taxon>
        <taxon>Euteleostomi</taxon>
        <taxon>Amphibia</taxon>
        <taxon>Batrachia</taxon>
        <taxon>Anura</taxon>
        <taxon>Neobatrachia</taxon>
        <taxon>Ranoidea</taxon>
        <taxon>Pyxicephalidae</taxon>
        <taxon>Pyxicephalinae</taxon>
        <taxon>Pyxicephalus</taxon>
    </lineage>
</organism>
<dbReference type="PANTHER" id="PTHR23351">
    <property type="entry name" value="FOS TRANSCRIPTION FACTOR-RELATED"/>
    <property type="match status" value="1"/>
</dbReference>
<evidence type="ECO:0000313" key="4">
    <source>
        <dbReference type="Proteomes" id="UP001181693"/>
    </source>
</evidence>
<dbReference type="PRINTS" id="PR00042">
    <property type="entry name" value="LEUZIPPRFOS"/>
</dbReference>
<evidence type="ECO:0000313" key="3">
    <source>
        <dbReference type="EMBL" id="DBA17178.1"/>
    </source>
</evidence>
<protein>
    <recommendedName>
        <fullName evidence="2">BZIP domain-containing protein</fullName>
    </recommendedName>
</protein>
<reference evidence="3" key="1">
    <citation type="thesis" date="2020" institute="ProQuest LLC" country="789 East Eisenhower Parkway, Ann Arbor, MI, USA">
        <title>Comparative Genomics and Chromosome Evolution.</title>
        <authorList>
            <person name="Mudd A.B."/>
        </authorList>
    </citation>
    <scope>NUCLEOTIDE SEQUENCE</scope>
    <source>
        <strain evidence="3">1538</strain>
        <tissue evidence="3">Blood</tissue>
    </source>
</reference>
<dbReference type="Gene3D" id="1.20.5.170">
    <property type="match status" value="1"/>
</dbReference>
<accession>A0AAV2ZTA4</accession>
<dbReference type="PROSITE" id="PS50217">
    <property type="entry name" value="BZIP"/>
    <property type="match status" value="1"/>
</dbReference>
<gene>
    <name evidence="3" type="ORF">GDO54_002661</name>
</gene>
<dbReference type="PROSITE" id="PS00036">
    <property type="entry name" value="BZIP_BASIC"/>
    <property type="match status" value="1"/>
</dbReference>
<comment type="caution">
    <text evidence="3">The sequence shown here is derived from an EMBL/GenBank/DDBJ whole genome shotgun (WGS) entry which is preliminary data.</text>
</comment>
<dbReference type="Pfam" id="PF00170">
    <property type="entry name" value="bZIP_1"/>
    <property type="match status" value="1"/>
</dbReference>
<dbReference type="PANTHER" id="PTHR23351:SF11">
    <property type="entry name" value="BASIC LEUCINE ZIPPER TRANSCRIPTIONAL FACTOR ATF-LIKE 2"/>
    <property type="match status" value="1"/>
</dbReference>
<dbReference type="SUPFAM" id="SSF57959">
    <property type="entry name" value="Leucine zipper domain"/>
    <property type="match status" value="1"/>
</dbReference>
<feature type="domain" description="BZIP" evidence="2">
    <location>
        <begin position="19"/>
        <end position="77"/>
    </location>
</feature>
<feature type="coiled-coil region" evidence="1">
    <location>
        <begin position="32"/>
        <end position="66"/>
    </location>
</feature>
<dbReference type="GO" id="GO:0005634">
    <property type="term" value="C:nucleus"/>
    <property type="evidence" value="ECO:0007669"/>
    <property type="project" value="TreeGrafter"/>
</dbReference>
<dbReference type="GO" id="GO:0000981">
    <property type="term" value="F:DNA-binding transcription factor activity, RNA polymerase II-specific"/>
    <property type="evidence" value="ECO:0007669"/>
    <property type="project" value="TreeGrafter"/>
</dbReference>
<dbReference type="Proteomes" id="UP001181693">
    <property type="component" value="Unassembled WGS sequence"/>
</dbReference>
<dbReference type="SMART" id="SM00338">
    <property type="entry name" value="BRLZ"/>
    <property type="match status" value="1"/>
</dbReference>
<dbReference type="InterPro" id="IPR000837">
    <property type="entry name" value="AP-1"/>
</dbReference>
<name>A0AAV2ZTA4_PYXAD</name>
<evidence type="ECO:0000259" key="2">
    <source>
        <dbReference type="PROSITE" id="PS50217"/>
    </source>
</evidence>
<evidence type="ECO:0000256" key="1">
    <source>
        <dbReference type="SAM" id="Coils"/>
    </source>
</evidence>
<keyword evidence="1" id="KW-0175">Coiled coil</keyword>
<dbReference type="AlphaFoldDB" id="A0AAV2ZTA4"/>
<proteinExistence type="predicted"/>
<dbReference type="GO" id="GO:0000978">
    <property type="term" value="F:RNA polymerase II cis-regulatory region sequence-specific DNA binding"/>
    <property type="evidence" value="ECO:0007669"/>
    <property type="project" value="TreeGrafter"/>
</dbReference>
<keyword evidence="4" id="KW-1185">Reference proteome</keyword>